<protein>
    <submittedName>
        <fullName evidence="3">Uncharacterized conserved protein YukE</fullName>
    </submittedName>
</protein>
<sequence length="438" mass="46458">MTGNPLVATPSDAGPSAWAGIWICEDIELVAQGVRTGSWIDGSLGVVSAGLDALALVSDPVGALLQYGIAWLIAHVTPLSEALDWLAGDPAQITAHAQTWRNVATSLRADAAELTHAVRTEVAGWGGDAGPAYRAWAAEQHRAITGLARGADTLAAATEGAAGLVAAVRLLVRDAIAACVSRLIVYAGELLVTGGLATPLVVEQVTTLVGSWAARIARLLRGLLASLRRLLPELRRLGDLIDKLKQALHRLARIGPNDRMGTRRDWADPRARPMRPKERPDSYLPAGDPVYHTDHSTVVGYDARTMRNREKSLPLDGHHDVVVHGTDKGYFIPGKLSSEGADMDGNPTSAAQIATALRDNPAYDGGPVRLVSCYSGTIDSEVINAVPLGQQVADALGVTVVAPTKRVGTERWAAEPEPPVVEAGGIWRVFEPRPEGRR</sequence>
<dbReference type="SUPFAM" id="SSF140453">
    <property type="entry name" value="EsxAB dimer-like"/>
    <property type="match status" value="1"/>
</dbReference>
<evidence type="ECO:0000313" key="4">
    <source>
        <dbReference type="Proteomes" id="UP000198797"/>
    </source>
</evidence>
<accession>A0A1C4VU54</accession>
<feature type="region of interest" description="Disordered" evidence="1">
    <location>
        <begin position="262"/>
        <end position="289"/>
    </location>
</feature>
<dbReference type="Pfam" id="PF25547">
    <property type="entry name" value="WXG100_2"/>
    <property type="match status" value="1"/>
</dbReference>
<proteinExistence type="predicted"/>
<dbReference type="InterPro" id="IPR036689">
    <property type="entry name" value="ESAT-6-like_sf"/>
</dbReference>
<name>A0A1C4VU54_9ACTN</name>
<reference evidence="4" key="1">
    <citation type="submission" date="2016-06" db="EMBL/GenBank/DDBJ databases">
        <authorList>
            <person name="Varghese N."/>
            <person name="Submissions Spin"/>
        </authorList>
    </citation>
    <scope>NUCLEOTIDE SEQUENCE [LARGE SCALE GENOMIC DNA]</scope>
    <source>
        <strain evidence="4">DSM 44100</strain>
    </source>
</reference>
<dbReference type="AlphaFoldDB" id="A0A1C4VU54"/>
<dbReference type="Proteomes" id="UP000198797">
    <property type="component" value="Unassembled WGS sequence"/>
</dbReference>
<evidence type="ECO:0000256" key="1">
    <source>
        <dbReference type="SAM" id="MobiDB-lite"/>
    </source>
</evidence>
<gene>
    <name evidence="3" type="ORF">GA0070216_102616</name>
</gene>
<organism evidence="3 4">
    <name type="scientific">Micromonospora matsumotoense</name>
    <dbReference type="NCBI Taxonomy" id="121616"/>
    <lineage>
        <taxon>Bacteria</taxon>
        <taxon>Bacillati</taxon>
        <taxon>Actinomycetota</taxon>
        <taxon>Actinomycetes</taxon>
        <taxon>Micromonosporales</taxon>
        <taxon>Micromonosporaceae</taxon>
        <taxon>Micromonospora</taxon>
    </lineage>
</organism>
<evidence type="ECO:0000313" key="3">
    <source>
        <dbReference type="EMBL" id="SCE87490.1"/>
    </source>
</evidence>
<dbReference type="STRING" id="121616.GA0070216_102616"/>
<dbReference type="RefSeq" id="WP_245722340.1">
    <property type="nucleotide sequence ID" value="NZ_FMCU01000002.1"/>
</dbReference>
<dbReference type="Gene3D" id="1.10.287.1060">
    <property type="entry name" value="ESAT-6-like"/>
    <property type="match status" value="1"/>
</dbReference>
<feature type="domain" description="Outer membrane channel protein CpnT-like N-terminal" evidence="2">
    <location>
        <begin position="71"/>
        <end position="207"/>
    </location>
</feature>
<evidence type="ECO:0000259" key="2">
    <source>
        <dbReference type="Pfam" id="PF25547"/>
    </source>
</evidence>
<keyword evidence="4" id="KW-1185">Reference proteome</keyword>
<feature type="compositionally biased region" description="Basic and acidic residues" evidence="1">
    <location>
        <begin position="262"/>
        <end position="281"/>
    </location>
</feature>
<dbReference type="EMBL" id="FMCU01000002">
    <property type="protein sequence ID" value="SCE87490.1"/>
    <property type="molecule type" value="Genomic_DNA"/>
</dbReference>
<dbReference type="InterPro" id="IPR057746">
    <property type="entry name" value="CpnT-like_N"/>
</dbReference>